<keyword evidence="3" id="KW-1185">Reference proteome</keyword>
<dbReference type="RefSeq" id="WP_104058122.1">
    <property type="nucleotide sequence ID" value="NZ_PREZ01000004.1"/>
</dbReference>
<feature type="domain" description="HTH cro/C1-type" evidence="1">
    <location>
        <begin position="19"/>
        <end position="63"/>
    </location>
</feature>
<dbReference type="GO" id="GO:0003677">
    <property type="term" value="F:DNA binding"/>
    <property type="evidence" value="ECO:0007669"/>
    <property type="project" value="InterPro"/>
</dbReference>
<organism evidence="2 3">
    <name type="scientific">Jeotgalibacillus proteolyticus</name>
    <dbReference type="NCBI Taxonomy" id="2082395"/>
    <lineage>
        <taxon>Bacteria</taxon>
        <taxon>Bacillati</taxon>
        <taxon>Bacillota</taxon>
        <taxon>Bacilli</taxon>
        <taxon>Bacillales</taxon>
        <taxon>Caryophanaceae</taxon>
        <taxon>Jeotgalibacillus</taxon>
    </lineage>
</organism>
<evidence type="ECO:0000313" key="2">
    <source>
        <dbReference type="EMBL" id="PPA70173.1"/>
    </source>
</evidence>
<dbReference type="InterPro" id="IPR010982">
    <property type="entry name" value="Lambda_DNA-bd_dom_sf"/>
</dbReference>
<protein>
    <submittedName>
        <fullName evidence="2">Transcriptional regulator</fullName>
    </submittedName>
</protein>
<evidence type="ECO:0000313" key="3">
    <source>
        <dbReference type="Proteomes" id="UP000239047"/>
    </source>
</evidence>
<dbReference type="Pfam" id="PF01381">
    <property type="entry name" value="HTH_3"/>
    <property type="match status" value="1"/>
</dbReference>
<dbReference type="CDD" id="cd00093">
    <property type="entry name" value="HTH_XRE"/>
    <property type="match status" value="1"/>
</dbReference>
<dbReference type="InterPro" id="IPR001387">
    <property type="entry name" value="Cro/C1-type_HTH"/>
</dbReference>
<gene>
    <name evidence="2" type="ORF">C4B60_11340</name>
</gene>
<comment type="caution">
    <text evidence="2">The sequence shown here is derived from an EMBL/GenBank/DDBJ whole genome shotgun (WGS) entry which is preliminary data.</text>
</comment>
<dbReference type="SUPFAM" id="SSF47413">
    <property type="entry name" value="lambda repressor-like DNA-binding domains"/>
    <property type="match status" value="1"/>
</dbReference>
<dbReference type="Gene3D" id="1.10.260.40">
    <property type="entry name" value="lambda repressor-like DNA-binding domains"/>
    <property type="match status" value="1"/>
</dbReference>
<proteinExistence type="predicted"/>
<dbReference type="Proteomes" id="UP000239047">
    <property type="component" value="Unassembled WGS sequence"/>
</dbReference>
<dbReference type="EMBL" id="PREZ01000004">
    <property type="protein sequence ID" value="PPA70173.1"/>
    <property type="molecule type" value="Genomic_DNA"/>
</dbReference>
<dbReference type="AlphaFoldDB" id="A0A2S5GB99"/>
<dbReference type="OrthoDB" id="7568952at2"/>
<evidence type="ECO:0000259" key="1">
    <source>
        <dbReference type="Pfam" id="PF01381"/>
    </source>
</evidence>
<accession>A0A2S5GB99</accession>
<sequence>MTTWEGLGKKRSEVGKFIDRQGYSQEDLRQATGIGRTTISKLCNDPNYVPSPAVMKKLLAALREIKSDIRADDFFDF</sequence>
<name>A0A2S5GB99_9BACL</name>
<reference evidence="2 3" key="1">
    <citation type="submission" date="2018-02" db="EMBL/GenBank/DDBJ databases">
        <title>Jeotgalibacillus proteolyticum sp. nov. a protease producing bacterium isolated from ocean sediments of Laizhou Bay.</title>
        <authorList>
            <person name="Li Y."/>
        </authorList>
    </citation>
    <scope>NUCLEOTIDE SEQUENCE [LARGE SCALE GENOMIC DNA]</scope>
    <source>
        <strain evidence="2 3">22-7</strain>
    </source>
</reference>